<evidence type="ECO:0000313" key="3">
    <source>
        <dbReference type="Proteomes" id="UP000095401"/>
    </source>
</evidence>
<dbReference type="EMBL" id="CP017415">
    <property type="protein sequence ID" value="AOU98332.1"/>
    <property type="molecule type" value="Genomic_DNA"/>
</dbReference>
<dbReference type="InterPro" id="IPR012337">
    <property type="entry name" value="RNaseH-like_sf"/>
</dbReference>
<organism evidence="2 3">
    <name type="scientific">Acidihalobacter yilgarnensis</name>
    <dbReference type="NCBI Taxonomy" id="2819280"/>
    <lineage>
        <taxon>Bacteria</taxon>
        <taxon>Pseudomonadati</taxon>
        <taxon>Pseudomonadota</taxon>
        <taxon>Gammaproteobacteria</taxon>
        <taxon>Chromatiales</taxon>
        <taxon>Ectothiorhodospiraceae</taxon>
        <taxon>Acidihalobacter</taxon>
    </lineage>
</organism>
<dbReference type="KEGG" id="aprs:BI364_10475"/>
<dbReference type="PANTHER" id="PTHR46889:SF4">
    <property type="entry name" value="TRANSPOSASE INSO FOR INSERTION SEQUENCE ELEMENT IS911B-RELATED"/>
    <property type="match status" value="1"/>
</dbReference>
<evidence type="ECO:0000259" key="1">
    <source>
        <dbReference type="PROSITE" id="PS50994"/>
    </source>
</evidence>
<reference evidence="3" key="1">
    <citation type="submission" date="2016-09" db="EMBL/GenBank/DDBJ databases">
        <title>Acidihalobacter prosperus F5.</title>
        <authorList>
            <person name="Khaleque H.N."/>
            <person name="Ramsay J.P."/>
            <person name="Kaksonen A.H."/>
            <person name="Boxall N.J."/>
            <person name="Watkin E.L.J."/>
        </authorList>
    </citation>
    <scope>NUCLEOTIDE SEQUENCE [LARGE SCALE GENOMIC DNA]</scope>
    <source>
        <strain evidence="3">F5</strain>
    </source>
</reference>
<gene>
    <name evidence="2" type="ORF">BI364_10475</name>
</gene>
<dbReference type="InterPro" id="IPR001584">
    <property type="entry name" value="Integrase_cat-core"/>
</dbReference>
<protein>
    <submittedName>
        <fullName evidence="2">Integrase</fullName>
    </submittedName>
</protein>
<dbReference type="InterPro" id="IPR050900">
    <property type="entry name" value="Transposase_IS3/IS150/IS904"/>
</dbReference>
<sequence length="310" mass="35559">MAEKKVRDQPVETRKQWVGAIEPLALTRQCELAGVNRSTVYAPQKAVRPDEQELKLLGLIDAEYTRHPFYGSRKIKRYLRGLGYKINRKRVQRLMGILGLAGMAPGPNTSRPHPQHKVYPYLLRGVNVIRPNQVWSTDITYIRLLRGFVYLVAVIDWYSRKVLSWRLSNTLDSGFCVDCLEQALQAYGTPEIFNTDQGCQFTSEAFTGVLLKEGITISMDGRGRALDNIFVERLWRSVKHEDVYLKGYATMPDLLIGLTEYFVLYNTERPHQSLDYETPDQVYRTAIGGGARIVDKYREKEKSHPKIATK</sequence>
<dbReference type="GO" id="GO:0015074">
    <property type="term" value="P:DNA integration"/>
    <property type="evidence" value="ECO:0007669"/>
    <property type="project" value="InterPro"/>
</dbReference>
<proteinExistence type="predicted"/>
<accession>A0A1D8IPD9</accession>
<evidence type="ECO:0000313" key="2">
    <source>
        <dbReference type="EMBL" id="AOU98332.1"/>
    </source>
</evidence>
<name>A0A1D8IPD9_9GAMM</name>
<feature type="domain" description="Integrase catalytic" evidence="1">
    <location>
        <begin position="127"/>
        <end position="287"/>
    </location>
</feature>
<dbReference type="InterPro" id="IPR036397">
    <property type="entry name" value="RNaseH_sf"/>
</dbReference>
<dbReference type="Proteomes" id="UP000095401">
    <property type="component" value="Chromosome"/>
</dbReference>
<dbReference type="PROSITE" id="PS50994">
    <property type="entry name" value="INTEGRASE"/>
    <property type="match status" value="1"/>
</dbReference>
<dbReference type="Pfam" id="PF00665">
    <property type="entry name" value="rve"/>
    <property type="match status" value="1"/>
</dbReference>
<dbReference type="NCBIfam" id="NF033516">
    <property type="entry name" value="transpos_IS3"/>
    <property type="match status" value="1"/>
</dbReference>
<dbReference type="InterPro" id="IPR025948">
    <property type="entry name" value="HTH-like_dom"/>
</dbReference>
<dbReference type="Gene3D" id="3.30.420.10">
    <property type="entry name" value="Ribonuclease H-like superfamily/Ribonuclease H"/>
    <property type="match status" value="1"/>
</dbReference>
<dbReference type="GO" id="GO:0003676">
    <property type="term" value="F:nucleic acid binding"/>
    <property type="evidence" value="ECO:0007669"/>
    <property type="project" value="InterPro"/>
</dbReference>
<dbReference type="InterPro" id="IPR048020">
    <property type="entry name" value="Transpos_IS3"/>
</dbReference>
<dbReference type="Pfam" id="PF13276">
    <property type="entry name" value="HTH_21"/>
    <property type="match status" value="1"/>
</dbReference>
<dbReference type="PANTHER" id="PTHR46889">
    <property type="entry name" value="TRANSPOSASE INSF FOR INSERTION SEQUENCE IS3B-RELATED"/>
    <property type="match status" value="1"/>
</dbReference>
<dbReference type="AlphaFoldDB" id="A0A1D8IPD9"/>
<keyword evidence="3" id="KW-1185">Reference proteome</keyword>
<dbReference type="SUPFAM" id="SSF53098">
    <property type="entry name" value="Ribonuclease H-like"/>
    <property type="match status" value="1"/>
</dbReference>